<dbReference type="Proteomes" id="UP000683360">
    <property type="component" value="Unassembled WGS sequence"/>
</dbReference>
<proteinExistence type="predicted"/>
<reference evidence="1" key="1">
    <citation type="submission" date="2021-03" db="EMBL/GenBank/DDBJ databases">
        <authorList>
            <person name="Bekaert M."/>
        </authorList>
    </citation>
    <scope>NUCLEOTIDE SEQUENCE</scope>
</reference>
<keyword evidence="2" id="KW-1185">Reference proteome</keyword>
<dbReference type="EMBL" id="CAJPWZ010001662">
    <property type="protein sequence ID" value="CAG2220492.1"/>
    <property type="molecule type" value="Genomic_DNA"/>
</dbReference>
<protein>
    <submittedName>
        <fullName evidence="1">Uncharacterized protein</fullName>
    </submittedName>
</protein>
<evidence type="ECO:0000313" key="2">
    <source>
        <dbReference type="Proteomes" id="UP000683360"/>
    </source>
</evidence>
<sequence>MGAKLLSPGHVSSWITSYDEEDTSEELIQIYKDSNPDAKKKKKHLLFDKNTITNIPSQITEAIENIDIESYKIWDDDNEPPAAPDAQPLDVIDMENDFEKRHKDGLIPTYCTYCTRYKRIKTANDVKRGDSIRLPRLKGIYYHHAIVKEVLKDNENPTCCSLTLIHLQKSDDSLKPAKTKVKEETIDYNFKQTVLEK</sequence>
<evidence type="ECO:0000313" key="1">
    <source>
        <dbReference type="EMBL" id="CAG2220492.1"/>
    </source>
</evidence>
<gene>
    <name evidence="1" type="ORF">MEDL_33963</name>
</gene>
<organism evidence="1 2">
    <name type="scientific">Mytilus edulis</name>
    <name type="common">Blue mussel</name>
    <dbReference type="NCBI Taxonomy" id="6550"/>
    <lineage>
        <taxon>Eukaryota</taxon>
        <taxon>Metazoa</taxon>
        <taxon>Spiralia</taxon>
        <taxon>Lophotrochozoa</taxon>
        <taxon>Mollusca</taxon>
        <taxon>Bivalvia</taxon>
        <taxon>Autobranchia</taxon>
        <taxon>Pteriomorphia</taxon>
        <taxon>Mytilida</taxon>
        <taxon>Mytiloidea</taxon>
        <taxon>Mytilidae</taxon>
        <taxon>Mytilinae</taxon>
        <taxon>Mytilus</taxon>
    </lineage>
</organism>
<accession>A0A8S3SQW8</accession>
<dbReference type="AlphaFoldDB" id="A0A8S3SQW8"/>
<comment type="caution">
    <text evidence="1">The sequence shown here is derived from an EMBL/GenBank/DDBJ whole genome shotgun (WGS) entry which is preliminary data.</text>
</comment>
<name>A0A8S3SQW8_MYTED</name>